<evidence type="ECO:0000256" key="7">
    <source>
        <dbReference type="SAM" id="Phobius"/>
    </source>
</evidence>
<dbReference type="Pfam" id="PF01757">
    <property type="entry name" value="Acyl_transf_3"/>
    <property type="match status" value="1"/>
</dbReference>
<dbReference type="GO" id="GO:0016747">
    <property type="term" value="F:acyltransferase activity, transferring groups other than amino-acyl groups"/>
    <property type="evidence" value="ECO:0007669"/>
    <property type="project" value="InterPro"/>
</dbReference>
<evidence type="ECO:0000256" key="4">
    <source>
        <dbReference type="PIRSR" id="PIRSR600898-1"/>
    </source>
</evidence>
<reference evidence="9 10" key="1">
    <citation type="journal article" date="2020" name="Genomics">
        <title>Complete, high-quality genomes from long-read metagenomic sequencing of two wolf lichen thalli reveals enigmatic genome architecture.</title>
        <authorList>
            <person name="McKenzie S.K."/>
            <person name="Walston R.F."/>
            <person name="Allen J.L."/>
        </authorList>
    </citation>
    <scope>NUCLEOTIDE SEQUENCE [LARGE SCALE GENOMIC DNA]</scope>
    <source>
        <strain evidence="9">WasteWater1</strain>
    </source>
</reference>
<feature type="transmembrane region" description="Helical" evidence="7">
    <location>
        <begin position="95"/>
        <end position="116"/>
    </location>
</feature>
<keyword evidence="5" id="KW-0560">Oxidoreductase</keyword>
<keyword evidence="4 5" id="KW-0349">Heme</keyword>
<keyword evidence="10" id="KW-1185">Reference proteome</keyword>
<protein>
    <recommendedName>
        <fullName evidence="5">Indoleamine 2,3-dioxygenase</fullName>
        <ecNumber evidence="5">1.13.11.52</ecNumber>
    </recommendedName>
</protein>
<keyword evidence="7" id="KW-1133">Transmembrane helix</keyword>
<feature type="transmembrane region" description="Helical" evidence="7">
    <location>
        <begin position="245"/>
        <end position="264"/>
    </location>
</feature>
<dbReference type="GO" id="GO:0020037">
    <property type="term" value="F:heme binding"/>
    <property type="evidence" value="ECO:0007669"/>
    <property type="project" value="UniProtKB-UniRule"/>
</dbReference>
<feature type="transmembrane region" description="Helical" evidence="7">
    <location>
        <begin position="276"/>
        <end position="294"/>
    </location>
</feature>
<feature type="transmembrane region" description="Helical" evidence="7">
    <location>
        <begin position="136"/>
        <end position="156"/>
    </location>
</feature>
<keyword evidence="2 4" id="KW-0479">Metal-binding</keyword>
<feature type="binding site" description="proximal binding residue" evidence="4">
    <location>
        <position position="1030"/>
    </location>
    <ligand>
        <name>heme b</name>
        <dbReference type="ChEBI" id="CHEBI:60344"/>
    </ligand>
    <ligandPart>
        <name>Fe</name>
        <dbReference type="ChEBI" id="CHEBI:18248"/>
    </ligandPart>
</feature>
<keyword evidence="5" id="KW-0223">Dioxygenase</keyword>
<feature type="region of interest" description="Disordered" evidence="6">
    <location>
        <begin position="595"/>
        <end position="617"/>
    </location>
</feature>
<dbReference type="FunFam" id="1.20.58.480:FF:000005">
    <property type="entry name" value="Indoleamine 2,3-dioxygenase family protein"/>
    <property type="match status" value="1"/>
</dbReference>
<comment type="function">
    <text evidence="5">Produces N-formyl-kynurenine through the oxidation of tryptophan.</text>
</comment>
<keyword evidence="7" id="KW-0472">Membrane</keyword>
<feature type="transmembrane region" description="Helical" evidence="7">
    <location>
        <begin position="186"/>
        <end position="205"/>
    </location>
</feature>
<dbReference type="AlphaFoldDB" id="A0A8H6CN13"/>
<dbReference type="InterPro" id="IPR000898">
    <property type="entry name" value="Indolamine_dOase"/>
</dbReference>
<comment type="catalytic activity">
    <reaction evidence="5">
        <text>L-tryptophan + O2 = N-formyl-L-kynurenine</text>
        <dbReference type="Rhea" id="RHEA:24536"/>
        <dbReference type="ChEBI" id="CHEBI:15379"/>
        <dbReference type="ChEBI" id="CHEBI:57912"/>
        <dbReference type="ChEBI" id="CHEBI:58629"/>
    </reaction>
</comment>
<dbReference type="InterPro" id="IPR037217">
    <property type="entry name" value="Trp/Indoleamine_2_3_dOase-like"/>
</dbReference>
<dbReference type="GeneID" id="59337500"/>
<dbReference type="InterPro" id="IPR002656">
    <property type="entry name" value="Acyl_transf_3_dom"/>
</dbReference>
<dbReference type="PANTHER" id="PTHR28657:SF3">
    <property type="entry name" value="INDOLEAMINE 2,3-DIOXYGENASE"/>
    <property type="match status" value="1"/>
</dbReference>
<dbReference type="EC" id="1.13.11.52" evidence="5"/>
<evidence type="ECO:0000259" key="8">
    <source>
        <dbReference type="Pfam" id="PF01757"/>
    </source>
</evidence>
<dbReference type="RefSeq" id="XP_037154792.1">
    <property type="nucleotide sequence ID" value="XM_037299966.1"/>
</dbReference>
<keyword evidence="3 4" id="KW-0408">Iron</keyword>
<dbReference type="Gene3D" id="1.20.58.480">
    <property type="match status" value="1"/>
</dbReference>
<feature type="compositionally biased region" description="Polar residues" evidence="6">
    <location>
        <begin position="595"/>
        <end position="615"/>
    </location>
</feature>
<evidence type="ECO:0000256" key="2">
    <source>
        <dbReference type="ARBA" id="ARBA00022723"/>
    </source>
</evidence>
<comment type="caution">
    <text evidence="9">The sequence shown here is derived from an EMBL/GenBank/DDBJ whole genome shotgun (WGS) entry which is preliminary data.</text>
</comment>
<sequence length="1108" mass="123363">MKSFKRPLFSFLLPSSLDDDLELVEGLLEEETDAAVPLPSKHGTSTSAVASRLAGLIKRFTAALLPHPIARRVAPHLYAPPRIHATSYLDGLRGIAAFIVILHHYTNLVTPYLAYYNVDATETRPSSILQLPFIRVIYSGRPMVHIFFVISGFVLSKKPLRLARTRNYGDLHTTLASSIFRRGLRLFLPAAASTFIVLLLIRVGWSRQQPIDGGFFAELWEWTGVLFRITQGWRWDIMQEFRYDMHTWTLPVEMSMSMLLFVTITGLSRCESSTRLALMVALMLYCFLSSHWAAVEFLGGAFIAEVDLIEEDKGSESPSCLGSTGPEEHASDQVAPDSTSTSSTVPKTPRWAGVALAVFWSSQLIAALFLCGWPNKDVEQAPGLAWLAEHSPDPYYSWGLDGALMDWRATPWYIIASLQIVFACQQLRPLQRFLSTEPIQYLASISFALYLMHGPLFDSLGNRVMDPIWDFAGVPGGRAGVREETASAWQLFFVWMAGANNATYPHTQLQHKASEPSSTPSFRNGNTRFRRHVQFNATVRKRHKRSYTNQSLADRPQQFDNLATAPVASLTGVGDYSGVDFNAFSVLGDQLTGGVASQSPPNRIVTDSQQQATNGTPTVTPVAPYVYVELEDCYYPERIISQTSAMGSLAAPPTFPLPTTIPTDDKELAKLAPFTVSLPNGFLPLSLPPTTLPPSFSALSSLLARMPIRTAAGDPGLLATFKLGETLLRELPDLTNEVDKVKDDLRTVGGLYRDYCFLASAYLLEPCHERHVKGEGYGLGRQRLPAVLARPLARVAEISGFKPFMEYAGSYALFNYRLQDPALGMEYGNLRLIRAFEHGLDQSSSEAGFVLVHVDMVQNSGLLVQGAVNALSACGDGNRKAFNAGLESLVEAMVKVNGVMDGMWKKSKPNDYNSFRTFIFGITKQSMFPHGVVYEGVSEEPMSFRGESGANDSMIPLCDNLLEIKMPETPLTDILSDFRSYRPGNHRQFLQWVKDRAQDVGIRVYAMMDRQSAVLYLHALNQVRDFRWRHWCFTREYILKKTTHPTATGGSPIVLWLPNQLFSVYDQMMEVDCANGGLPECGDIMNLVRSQRKTLEKEVDRYCSERSG</sequence>
<dbReference type="GO" id="GO:0046872">
    <property type="term" value="F:metal ion binding"/>
    <property type="evidence" value="ECO:0007669"/>
    <property type="project" value="UniProtKB-UniRule"/>
</dbReference>
<dbReference type="SUPFAM" id="SSF140959">
    <property type="entry name" value="Indolic compounds 2,3-dioxygenase-like"/>
    <property type="match status" value="1"/>
</dbReference>
<dbReference type="PANTHER" id="PTHR28657">
    <property type="entry name" value="INDOLEAMINE 2,3-DIOXYGENASE"/>
    <property type="match status" value="1"/>
</dbReference>
<evidence type="ECO:0000256" key="3">
    <source>
        <dbReference type="ARBA" id="ARBA00023004"/>
    </source>
</evidence>
<dbReference type="Pfam" id="PF01231">
    <property type="entry name" value="IDO"/>
    <property type="match status" value="1"/>
</dbReference>
<evidence type="ECO:0000256" key="1">
    <source>
        <dbReference type="ARBA" id="ARBA00007119"/>
    </source>
</evidence>
<feature type="region of interest" description="Disordered" evidence="6">
    <location>
        <begin position="314"/>
        <end position="346"/>
    </location>
</feature>
<name>A0A8H6CN13_9LECA</name>
<dbReference type="EMBL" id="JACCJB010000006">
    <property type="protein sequence ID" value="KAF6226239.1"/>
    <property type="molecule type" value="Genomic_DNA"/>
</dbReference>
<evidence type="ECO:0000256" key="6">
    <source>
        <dbReference type="SAM" id="MobiDB-lite"/>
    </source>
</evidence>
<dbReference type="Proteomes" id="UP000593566">
    <property type="component" value="Unassembled WGS sequence"/>
</dbReference>
<keyword evidence="7" id="KW-0812">Transmembrane</keyword>
<evidence type="ECO:0000256" key="5">
    <source>
        <dbReference type="RuleBase" id="RU369119"/>
    </source>
</evidence>
<proteinExistence type="inferred from homology"/>
<dbReference type="GO" id="GO:0019441">
    <property type="term" value="P:L-tryptophan catabolic process to kynurenine"/>
    <property type="evidence" value="ECO:0007669"/>
    <property type="project" value="UniProtKB-UniRule"/>
</dbReference>
<accession>A0A8H6CN13</accession>
<evidence type="ECO:0000313" key="10">
    <source>
        <dbReference type="Proteomes" id="UP000593566"/>
    </source>
</evidence>
<evidence type="ECO:0000313" key="9">
    <source>
        <dbReference type="EMBL" id="KAF6226239.1"/>
    </source>
</evidence>
<comment type="similarity">
    <text evidence="1 5">Belongs to the indoleamine 2,3-dioxygenase family.</text>
</comment>
<dbReference type="GO" id="GO:0033754">
    <property type="term" value="F:indoleamine 2,3-dioxygenase activity"/>
    <property type="evidence" value="ECO:0007669"/>
    <property type="project" value="UniProtKB-EC"/>
</dbReference>
<feature type="domain" description="Acyltransferase 3" evidence="8">
    <location>
        <begin position="88"/>
        <end position="467"/>
    </location>
</feature>
<organism evidence="9 10">
    <name type="scientific">Letharia lupina</name>
    <dbReference type="NCBI Taxonomy" id="560253"/>
    <lineage>
        <taxon>Eukaryota</taxon>
        <taxon>Fungi</taxon>
        <taxon>Dikarya</taxon>
        <taxon>Ascomycota</taxon>
        <taxon>Pezizomycotina</taxon>
        <taxon>Lecanoromycetes</taxon>
        <taxon>OSLEUM clade</taxon>
        <taxon>Lecanoromycetidae</taxon>
        <taxon>Lecanorales</taxon>
        <taxon>Lecanorineae</taxon>
        <taxon>Parmeliaceae</taxon>
        <taxon>Letharia</taxon>
    </lineage>
</organism>
<gene>
    <name evidence="9" type="ORF">HO133_009105</name>
</gene>